<organism evidence="1 4">
    <name type="scientific">Bacillus paralicheniformis</name>
    <dbReference type="NCBI Taxonomy" id="1648923"/>
    <lineage>
        <taxon>Bacteria</taxon>
        <taxon>Bacillati</taxon>
        <taxon>Bacillota</taxon>
        <taxon>Bacilli</taxon>
        <taxon>Bacillales</taxon>
        <taxon>Bacillaceae</taxon>
        <taxon>Bacillus</taxon>
    </lineage>
</organism>
<dbReference type="Proteomes" id="UP001216709">
    <property type="component" value="Unassembled WGS sequence"/>
</dbReference>
<dbReference type="EMBL" id="NILF01000013">
    <property type="protein sequence ID" value="TWL43521.1"/>
    <property type="molecule type" value="Genomic_DNA"/>
</dbReference>
<dbReference type="AlphaFoldDB" id="A0AAW6KGV3"/>
<reference evidence="1" key="2">
    <citation type="submission" date="2022-12" db="EMBL/GenBank/DDBJ databases">
        <title>Draft Genome Sequences of Bacillus licheniformis and Bacillus paralicheniformis strains isolated from Irish skim milk powders.</title>
        <authorList>
            <person name="Lourenco A."/>
            <person name="Li F."/>
            <person name="Geraldine D."/>
            <person name="Tobin J.T."/>
            <person name="Butler F."/>
            <person name="Jordan K."/>
            <person name="Obrien T."/>
        </authorList>
    </citation>
    <scope>NUCLEOTIDE SEQUENCE</scope>
    <source>
        <strain evidence="1">3370</strain>
    </source>
</reference>
<name>A0AAW6KGV3_9BACI</name>
<evidence type="ECO:0000313" key="2">
    <source>
        <dbReference type="EMBL" id="TWL43521.1"/>
    </source>
</evidence>
<evidence type="ECO:0000313" key="3">
    <source>
        <dbReference type="Proteomes" id="UP000429980"/>
    </source>
</evidence>
<sequence length="112" mass="12911">MTDKEKEEFTANLMHMKNAIVSLYEHLAPDFTTKDFVILKYGLSAEESNKLEKYLIDHHIQNKAPTKEEVRSKLAEIQDLPTDSVPMDKVEDILKGYQADGIMDKMIKKVLK</sequence>
<dbReference type="EMBL" id="JARAFO010000186">
    <property type="protein sequence ID" value="MDE1454762.1"/>
    <property type="molecule type" value="Genomic_DNA"/>
</dbReference>
<proteinExistence type="predicted"/>
<dbReference type="Proteomes" id="UP000429980">
    <property type="component" value="Unassembled WGS sequence"/>
</dbReference>
<dbReference type="RefSeq" id="WP_020450280.1">
    <property type="nucleotide sequence ID" value="NZ_AP025340.1"/>
</dbReference>
<evidence type="ECO:0000313" key="4">
    <source>
        <dbReference type="Proteomes" id="UP001216709"/>
    </source>
</evidence>
<accession>A0AAW6KGV3</accession>
<keyword evidence="3" id="KW-1185">Reference proteome</keyword>
<reference evidence="2 3" key="1">
    <citation type="submission" date="2019-06" db="EMBL/GenBank/DDBJ databases">
        <title>Genome sequence analysis of &gt;100 Bacillus licheniformis strains suggests intrinsic resistance to this species.</title>
        <authorList>
            <person name="Wels M."/>
            <person name="Siezen R.J."/>
            <person name="Johansen E."/>
            <person name="Stuer-Lauridsen B."/>
            <person name="Bjerre K."/>
            <person name="Nielsen B.K.K."/>
        </authorList>
    </citation>
    <scope>NUCLEOTIDE SEQUENCE [LARGE SCALE GENOMIC DNA]</scope>
    <source>
        <strain evidence="2 3">BAC-15381</strain>
    </source>
</reference>
<protein>
    <submittedName>
        <fullName evidence="1">Uncharacterized protein</fullName>
    </submittedName>
</protein>
<comment type="caution">
    <text evidence="1">The sequence shown here is derived from an EMBL/GenBank/DDBJ whole genome shotgun (WGS) entry which is preliminary data.</text>
</comment>
<gene>
    <name evidence="2" type="ORF">CHCC15381_2764</name>
    <name evidence="1" type="ORF">PVN32_21675</name>
</gene>
<evidence type="ECO:0000313" key="1">
    <source>
        <dbReference type="EMBL" id="MDE1454762.1"/>
    </source>
</evidence>